<dbReference type="GO" id="GO:0000793">
    <property type="term" value="C:condensed chromosome"/>
    <property type="evidence" value="ECO:0007669"/>
    <property type="project" value="TreeGrafter"/>
</dbReference>
<dbReference type="GO" id="GO:0035861">
    <property type="term" value="C:site of double-strand break"/>
    <property type="evidence" value="ECO:0007669"/>
    <property type="project" value="TreeGrafter"/>
</dbReference>
<dbReference type="GO" id="GO:0046975">
    <property type="term" value="F:histone H3K36 methyltransferase activity"/>
    <property type="evidence" value="ECO:0007669"/>
    <property type="project" value="TreeGrafter"/>
</dbReference>
<dbReference type="Gene3D" id="3.30.420.10">
    <property type="entry name" value="Ribonuclease H-like superfamily/Ribonuclease H"/>
    <property type="match status" value="1"/>
</dbReference>
<evidence type="ECO:0000313" key="3">
    <source>
        <dbReference type="WBParaSite" id="HPBE_0001458401-mRNA-1"/>
    </source>
</evidence>
<reference evidence="3" key="2">
    <citation type="submission" date="2019-09" db="UniProtKB">
        <authorList>
            <consortium name="WormBaseParasite"/>
        </authorList>
    </citation>
    <scope>IDENTIFICATION</scope>
</reference>
<sequence>MAELAEYTAQVYSWFERLRRGNGSLEDVPRSGRPTTMSLDELRKLAEQHPYEGVRYFAAALGCSRSTVDNGLRSLGMVKKLGQWLPHELTDGNRRRRLDICTQLLSRSRTFNWLETVVTGDEKWVLYVNHARKRALSQRDECRNLS</sequence>
<dbReference type="InterPro" id="IPR036397">
    <property type="entry name" value="RNaseH_sf"/>
</dbReference>
<dbReference type="GO" id="GO:0044547">
    <property type="term" value="F:DNA topoisomerase binding"/>
    <property type="evidence" value="ECO:0007669"/>
    <property type="project" value="TreeGrafter"/>
</dbReference>
<dbReference type="PANTHER" id="PTHR46060:SF2">
    <property type="entry name" value="HISTONE-LYSINE N-METHYLTRANSFERASE SETMAR"/>
    <property type="match status" value="1"/>
</dbReference>
<proteinExistence type="predicted"/>
<dbReference type="PANTHER" id="PTHR46060">
    <property type="entry name" value="MARINER MOS1 TRANSPOSASE-LIKE PROTEIN"/>
    <property type="match status" value="1"/>
</dbReference>
<dbReference type="GO" id="GO:0000729">
    <property type="term" value="P:DNA double-strand break processing"/>
    <property type="evidence" value="ECO:0007669"/>
    <property type="project" value="TreeGrafter"/>
</dbReference>
<dbReference type="GO" id="GO:0015074">
    <property type="term" value="P:DNA integration"/>
    <property type="evidence" value="ECO:0007669"/>
    <property type="project" value="TreeGrafter"/>
</dbReference>
<evidence type="ECO:0000313" key="2">
    <source>
        <dbReference type="Proteomes" id="UP000050761"/>
    </source>
</evidence>
<reference evidence="1 2" key="1">
    <citation type="submission" date="2018-11" db="EMBL/GenBank/DDBJ databases">
        <authorList>
            <consortium name="Pathogen Informatics"/>
        </authorList>
    </citation>
    <scope>NUCLEOTIDE SEQUENCE [LARGE SCALE GENOMIC DNA]</scope>
</reference>
<dbReference type="InterPro" id="IPR052709">
    <property type="entry name" value="Transposase-MT_Hybrid"/>
</dbReference>
<dbReference type="GO" id="GO:0006303">
    <property type="term" value="P:double-strand break repair via nonhomologous end joining"/>
    <property type="evidence" value="ECO:0007669"/>
    <property type="project" value="TreeGrafter"/>
</dbReference>
<organism evidence="2 3">
    <name type="scientific">Heligmosomoides polygyrus</name>
    <name type="common">Parasitic roundworm</name>
    <dbReference type="NCBI Taxonomy" id="6339"/>
    <lineage>
        <taxon>Eukaryota</taxon>
        <taxon>Metazoa</taxon>
        <taxon>Ecdysozoa</taxon>
        <taxon>Nematoda</taxon>
        <taxon>Chromadorea</taxon>
        <taxon>Rhabditida</taxon>
        <taxon>Rhabditina</taxon>
        <taxon>Rhabditomorpha</taxon>
        <taxon>Strongyloidea</taxon>
        <taxon>Heligmosomidae</taxon>
        <taxon>Heligmosomoides</taxon>
    </lineage>
</organism>
<dbReference type="EMBL" id="UZAH01028434">
    <property type="protein sequence ID" value="VDP00105.1"/>
    <property type="molecule type" value="Genomic_DNA"/>
</dbReference>
<dbReference type="GO" id="GO:0042800">
    <property type="term" value="F:histone H3K4 methyltransferase activity"/>
    <property type="evidence" value="ECO:0007669"/>
    <property type="project" value="TreeGrafter"/>
</dbReference>
<dbReference type="GO" id="GO:0031297">
    <property type="term" value="P:replication fork processing"/>
    <property type="evidence" value="ECO:0007669"/>
    <property type="project" value="TreeGrafter"/>
</dbReference>
<keyword evidence="2" id="KW-1185">Reference proteome</keyword>
<dbReference type="GO" id="GO:0000014">
    <property type="term" value="F:single-stranded DNA endodeoxyribonuclease activity"/>
    <property type="evidence" value="ECO:0007669"/>
    <property type="project" value="TreeGrafter"/>
</dbReference>
<dbReference type="AlphaFoldDB" id="A0A183G0G4"/>
<protein>
    <submittedName>
        <fullName evidence="3">HTH_48 domain-containing protein</fullName>
    </submittedName>
</protein>
<dbReference type="OrthoDB" id="5873070at2759"/>
<gene>
    <name evidence="1" type="ORF">HPBE_LOCUS14585</name>
</gene>
<accession>A0A183G0G4</accession>
<dbReference type="GO" id="GO:0044774">
    <property type="term" value="P:mitotic DNA integrity checkpoint signaling"/>
    <property type="evidence" value="ECO:0007669"/>
    <property type="project" value="TreeGrafter"/>
</dbReference>
<dbReference type="WBParaSite" id="HPBE_0001458401-mRNA-1">
    <property type="protein sequence ID" value="HPBE_0001458401-mRNA-1"/>
    <property type="gene ID" value="HPBE_0001458401"/>
</dbReference>
<dbReference type="GO" id="GO:0005634">
    <property type="term" value="C:nucleus"/>
    <property type="evidence" value="ECO:0007669"/>
    <property type="project" value="TreeGrafter"/>
</dbReference>
<dbReference type="GO" id="GO:0003697">
    <property type="term" value="F:single-stranded DNA binding"/>
    <property type="evidence" value="ECO:0007669"/>
    <property type="project" value="TreeGrafter"/>
</dbReference>
<evidence type="ECO:0000313" key="1">
    <source>
        <dbReference type="EMBL" id="VDP00105.1"/>
    </source>
</evidence>
<dbReference type="Proteomes" id="UP000050761">
    <property type="component" value="Unassembled WGS sequence"/>
</dbReference>
<accession>A0A3P8AXR8</accession>
<dbReference type="GO" id="GO:0003690">
    <property type="term" value="F:double-stranded DNA binding"/>
    <property type="evidence" value="ECO:0007669"/>
    <property type="project" value="TreeGrafter"/>
</dbReference>
<name>A0A183G0G4_HELPZ</name>